<evidence type="ECO:0000256" key="1">
    <source>
        <dbReference type="SAM" id="MobiDB-lite"/>
    </source>
</evidence>
<reference evidence="4" key="1">
    <citation type="submission" date="2014-04" db="EMBL/GenBank/DDBJ databases">
        <title>Evolutionary Origins and Diversification of the Mycorrhizal Mutualists.</title>
        <authorList>
            <consortium name="DOE Joint Genome Institute"/>
            <consortium name="Mycorrhizal Genomics Consortium"/>
            <person name="Kohler A."/>
            <person name="Kuo A."/>
            <person name="Nagy L.G."/>
            <person name="Floudas D."/>
            <person name="Copeland A."/>
            <person name="Barry K.W."/>
            <person name="Cichocki N."/>
            <person name="Veneault-Fourrey C."/>
            <person name="LaButti K."/>
            <person name="Lindquist E.A."/>
            <person name="Lipzen A."/>
            <person name="Lundell T."/>
            <person name="Morin E."/>
            <person name="Murat C."/>
            <person name="Riley R."/>
            <person name="Ohm R."/>
            <person name="Sun H."/>
            <person name="Tunlid A."/>
            <person name="Henrissat B."/>
            <person name="Grigoriev I.V."/>
            <person name="Hibbett D.S."/>
            <person name="Martin F."/>
        </authorList>
    </citation>
    <scope>NUCLEOTIDE SEQUENCE [LARGE SCALE GENOMIC DNA]</scope>
    <source>
        <strain evidence="4">FD-334 SS-4</strain>
    </source>
</reference>
<dbReference type="Proteomes" id="UP000054270">
    <property type="component" value="Unassembled WGS sequence"/>
</dbReference>
<dbReference type="OrthoDB" id="515401at2759"/>
<dbReference type="GO" id="GO:0006808">
    <property type="term" value="P:regulation of nitrogen utilization"/>
    <property type="evidence" value="ECO:0007669"/>
    <property type="project" value="TreeGrafter"/>
</dbReference>
<feature type="compositionally biased region" description="Pro residues" evidence="1">
    <location>
        <begin position="93"/>
        <end position="102"/>
    </location>
</feature>
<feature type="domain" description="DUF3295" evidence="2">
    <location>
        <begin position="45"/>
        <end position="212"/>
    </location>
</feature>
<feature type="non-terminal residue" evidence="3">
    <location>
        <position position="1"/>
    </location>
</feature>
<dbReference type="GO" id="GO:0005737">
    <property type="term" value="C:cytoplasm"/>
    <property type="evidence" value="ECO:0007669"/>
    <property type="project" value="TreeGrafter"/>
</dbReference>
<dbReference type="PANTHER" id="PTHR28014:SF1">
    <property type="entry name" value="NEGATIVE REGULATOR OF RAS-CAMP PATHWAY"/>
    <property type="match status" value="1"/>
</dbReference>
<dbReference type="PANTHER" id="PTHR28014">
    <property type="entry name" value="NEGATIVE REGULATOR OF RAS-CAMP PATHWAY"/>
    <property type="match status" value="1"/>
</dbReference>
<dbReference type="GO" id="GO:0031930">
    <property type="term" value="P:mitochondria-nucleus signaling pathway"/>
    <property type="evidence" value="ECO:0007669"/>
    <property type="project" value="TreeGrafter"/>
</dbReference>
<dbReference type="GO" id="GO:0000122">
    <property type="term" value="P:negative regulation of transcription by RNA polymerase II"/>
    <property type="evidence" value="ECO:0007669"/>
    <property type="project" value="TreeGrafter"/>
</dbReference>
<sequence>SGGSGAYRPRGPPMGQEMDPESDSDGGGIMISQSVVQARLRALIQRTSATRNPEPNAAGPSGAQHPPPPAADDNDPEQRPPATAPIQVGYPYNLPPPPPPSTPRTTRRQMLSTEMSESLRRNLLWQRQTSKPNPAAIRRTTSAGASRLNPLGGEQAVLPSMVQLHPKGTKPEGTSQITQKPAPATQQERDEARQRRISRNKSYADDYHYTGW</sequence>
<dbReference type="Pfam" id="PF11702">
    <property type="entry name" value="DUF3295"/>
    <property type="match status" value="1"/>
</dbReference>
<accession>A0A0D2PIH8</accession>
<organism evidence="3 4">
    <name type="scientific">Hypholoma sublateritium (strain FD-334 SS-4)</name>
    <dbReference type="NCBI Taxonomy" id="945553"/>
    <lineage>
        <taxon>Eukaryota</taxon>
        <taxon>Fungi</taxon>
        <taxon>Dikarya</taxon>
        <taxon>Basidiomycota</taxon>
        <taxon>Agaricomycotina</taxon>
        <taxon>Agaricomycetes</taxon>
        <taxon>Agaricomycetidae</taxon>
        <taxon>Agaricales</taxon>
        <taxon>Agaricineae</taxon>
        <taxon>Strophariaceae</taxon>
        <taxon>Hypholoma</taxon>
    </lineage>
</organism>
<evidence type="ECO:0000313" key="3">
    <source>
        <dbReference type="EMBL" id="KJA19830.1"/>
    </source>
</evidence>
<dbReference type="InterPro" id="IPR053043">
    <property type="entry name" value="Ras-cAMP_regulatory"/>
</dbReference>
<dbReference type="EMBL" id="KN817573">
    <property type="protein sequence ID" value="KJA19830.1"/>
    <property type="molecule type" value="Genomic_DNA"/>
</dbReference>
<dbReference type="STRING" id="945553.A0A0D2PIH8"/>
<proteinExistence type="predicted"/>
<feature type="non-terminal residue" evidence="3">
    <location>
        <position position="212"/>
    </location>
</feature>
<gene>
    <name evidence="3" type="ORF">HYPSUDRAFT_104567</name>
</gene>
<dbReference type="OMA" id="SKSIAHQ"/>
<feature type="region of interest" description="Disordered" evidence="1">
    <location>
        <begin position="1"/>
        <end position="212"/>
    </location>
</feature>
<dbReference type="InterPro" id="IPR021711">
    <property type="entry name" value="DUF3295"/>
</dbReference>
<evidence type="ECO:0000259" key="2">
    <source>
        <dbReference type="Pfam" id="PF11702"/>
    </source>
</evidence>
<name>A0A0D2PIH8_HYPSF</name>
<evidence type="ECO:0000313" key="4">
    <source>
        <dbReference type="Proteomes" id="UP000054270"/>
    </source>
</evidence>
<keyword evidence="4" id="KW-1185">Reference proteome</keyword>
<feature type="compositionally biased region" description="Basic and acidic residues" evidence="1">
    <location>
        <begin position="202"/>
        <end position="212"/>
    </location>
</feature>
<protein>
    <recommendedName>
        <fullName evidence="2">DUF3295 domain-containing protein</fullName>
    </recommendedName>
</protein>
<dbReference type="AlphaFoldDB" id="A0A0D2PIH8"/>